<accession>A0A3N5AZ68</accession>
<dbReference type="RefSeq" id="WP_124223082.1">
    <property type="nucleotide sequence ID" value="NZ_RKRF01000012.1"/>
</dbReference>
<feature type="region of interest" description="Disordered" evidence="1">
    <location>
        <begin position="145"/>
        <end position="183"/>
    </location>
</feature>
<dbReference type="Proteomes" id="UP000276443">
    <property type="component" value="Unassembled WGS sequence"/>
</dbReference>
<dbReference type="AlphaFoldDB" id="A0A3N5AZ68"/>
<evidence type="ECO:0000256" key="1">
    <source>
        <dbReference type="SAM" id="MobiDB-lite"/>
    </source>
</evidence>
<keyword evidence="2" id="KW-0472">Membrane</keyword>
<reference evidence="3 4" key="1">
    <citation type="submission" date="2018-11" db="EMBL/GenBank/DDBJ databases">
        <title>Genomic Encyclopedia of Type Strains, Phase IV (KMG-IV): sequencing the most valuable type-strain genomes for metagenomic binning, comparative biology and taxonomic classification.</title>
        <authorList>
            <person name="Goeker M."/>
        </authorList>
    </citation>
    <scope>NUCLEOTIDE SEQUENCE [LARGE SCALE GENOMIC DNA]</scope>
    <source>
        <strain evidence="3 4">DSM 18090</strain>
    </source>
</reference>
<keyword evidence="2" id="KW-0812">Transmembrane</keyword>
<keyword evidence="2" id="KW-1133">Transmembrane helix</keyword>
<feature type="compositionally biased region" description="Basic and acidic residues" evidence="1">
    <location>
        <begin position="165"/>
        <end position="181"/>
    </location>
</feature>
<sequence>MKKLRTNENGAALVVVLLTIALIMLFSTVMLDSILSNAKQTDIAEHHDRATHIAEMGVEFVEQEMAMYVDENGFELDADYLNNLTEYLKRQINNVTIDENHSGRYFELDLEEGESIEPQDPLKLSITGHDDNFSETITVQFGVSSGIPPVDEWDDEEFPSPPESPDQHYEGNQEWDHKNCPEDSNDTYYVEGGADFKNCNLETGDFYSTSQITTENKGSLLVKGTGVFTGVDINNQSKVTIYENAYIGSQLTSYNNPESEFLVCGNAKFDQGIEYRGDFKVRGHVVSDQLVRYENNTAYIGQDAIFKDGLDLKNSDLYVGGDLTIKTSHDKEGFENNLGGNFYVSGDFSLETPYDDEPVTVNPDGDLIHDLSEAPQFPECEDAPPLSSTGDSGLDVSIGDSEY</sequence>
<proteinExistence type="predicted"/>
<dbReference type="OrthoDB" id="2965930at2"/>
<dbReference type="EMBL" id="RKRF01000012">
    <property type="protein sequence ID" value="RPF50566.1"/>
    <property type="molecule type" value="Genomic_DNA"/>
</dbReference>
<feature type="region of interest" description="Disordered" evidence="1">
    <location>
        <begin position="357"/>
        <end position="403"/>
    </location>
</feature>
<comment type="caution">
    <text evidence="3">The sequence shown here is derived from an EMBL/GenBank/DDBJ whole genome shotgun (WGS) entry which is preliminary data.</text>
</comment>
<name>A0A3N5AZ68_9BACI</name>
<organism evidence="3 4">
    <name type="scientific">Aquisalibacillus elongatus</name>
    <dbReference type="NCBI Taxonomy" id="485577"/>
    <lineage>
        <taxon>Bacteria</taxon>
        <taxon>Bacillati</taxon>
        <taxon>Bacillota</taxon>
        <taxon>Bacilli</taxon>
        <taxon>Bacillales</taxon>
        <taxon>Bacillaceae</taxon>
        <taxon>Aquisalibacillus</taxon>
    </lineage>
</organism>
<evidence type="ECO:0000313" key="3">
    <source>
        <dbReference type="EMBL" id="RPF50566.1"/>
    </source>
</evidence>
<protein>
    <submittedName>
        <fullName evidence="3">Uncharacterized protein</fullName>
    </submittedName>
</protein>
<evidence type="ECO:0000256" key="2">
    <source>
        <dbReference type="SAM" id="Phobius"/>
    </source>
</evidence>
<gene>
    <name evidence="3" type="ORF">EDC24_2533</name>
</gene>
<keyword evidence="4" id="KW-1185">Reference proteome</keyword>
<feature type="transmembrane region" description="Helical" evidence="2">
    <location>
        <begin position="12"/>
        <end position="31"/>
    </location>
</feature>
<evidence type="ECO:0000313" key="4">
    <source>
        <dbReference type="Proteomes" id="UP000276443"/>
    </source>
</evidence>